<comment type="caution">
    <text evidence="2">The sequence shown here is derived from an EMBL/GenBank/DDBJ whole genome shotgun (WGS) entry which is preliminary data.</text>
</comment>
<reference evidence="2 3" key="1">
    <citation type="submission" date="2023-10" db="EMBL/GenBank/DDBJ databases">
        <title>Draft genome sequence of Xylaria bambusicola isolate GMP-LS, the root and basal stem rot pathogen of sugarcane in Indonesia.</title>
        <authorList>
            <person name="Selvaraj P."/>
            <person name="Muralishankar V."/>
            <person name="Muruganantham S."/>
            <person name="Sp S."/>
            <person name="Haryani S."/>
            <person name="Lau K.J.X."/>
            <person name="Naqvi N.I."/>
        </authorList>
    </citation>
    <scope>NUCLEOTIDE SEQUENCE [LARGE SCALE GENOMIC DNA]</scope>
    <source>
        <strain evidence="2">GMP-LS</strain>
    </source>
</reference>
<dbReference type="Proteomes" id="UP001305414">
    <property type="component" value="Unassembled WGS sequence"/>
</dbReference>
<accession>A0AAN7UTD3</accession>
<gene>
    <name evidence="2" type="ORF">RRF57_011124</name>
</gene>
<dbReference type="AlphaFoldDB" id="A0AAN7UTD3"/>
<feature type="region of interest" description="Disordered" evidence="1">
    <location>
        <begin position="1"/>
        <end position="95"/>
    </location>
</feature>
<sequence>MFLSRSRLRGRFIASVTSTGQHKRNTNESLNESTSNQLPEQCKSKKENSPEKRPIPSALTPNNIHLLSIRIKAPSLHPKERPRQQRAPASQAPSV</sequence>
<feature type="compositionally biased region" description="Basic and acidic residues" evidence="1">
    <location>
        <begin position="42"/>
        <end position="54"/>
    </location>
</feature>
<dbReference type="EMBL" id="JAWHQM010000052">
    <property type="protein sequence ID" value="KAK5635412.1"/>
    <property type="molecule type" value="Genomic_DNA"/>
</dbReference>
<evidence type="ECO:0000256" key="1">
    <source>
        <dbReference type="SAM" id="MobiDB-lite"/>
    </source>
</evidence>
<evidence type="ECO:0000313" key="2">
    <source>
        <dbReference type="EMBL" id="KAK5635412.1"/>
    </source>
</evidence>
<organism evidence="2 3">
    <name type="scientific">Xylaria bambusicola</name>
    <dbReference type="NCBI Taxonomy" id="326684"/>
    <lineage>
        <taxon>Eukaryota</taxon>
        <taxon>Fungi</taxon>
        <taxon>Dikarya</taxon>
        <taxon>Ascomycota</taxon>
        <taxon>Pezizomycotina</taxon>
        <taxon>Sordariomycetes</taxon>
        <taxon>Xylariomycetidae</taxon>
        <taxon>Xylariales</taxon>
        <taxon>Xylariaceae</taxon>
        <taxon>Xylaria</taxon>
    </lineage>
</organism>
<proteinExistence type="predicted"/>
<keyword evidence="3" id="KW-1185">Reference proteome</keyword>
<protein>
    <submittedName>
        <fullName evidence="2">Uncharacterized protein</fullName>
    </submittedName>
</protein>
<name>A0AAN7UTD3_9PEZI</name>
<feature type="compositionally biased region" description="Low complexity" evidence="1">
    <location>
        <begin position="27"/>
        <end position="36"/>
    </location>
</feature>
<feature type="compositionally biased region" description="Basic residues" evidence="1">
    <location>
        <begin position="1"/>
        <end position="10"/>
    </location>
</feature>
<evidence type="ECO:0000313" key="3">
    <source>
        <dbReference type="Proteomes" id="UP001305414"/>
    </source>
</evidence>